<feature type="signal peptide" evidence="6">
    <location>
        <begin position="1"/>
        <end position="25"/>
    </location>
</feature>
<keyword evidence="6" id="KW-0732">Signal</keyword>
<dbReference type="SUPFAM" id="SSF54534">
    <property type="entry name" value="FKBP-like"/>
    <property type="match status" value="1"/>
</dbReference>
<keyword evidence="4 5" id="KW-0413">Isomerase</keyword>
<gene>
    <name evidence="8" type="ORF">LSP00402_LOCUS1564</name>
</gene>
<comment type="catalytic activity">
    <reaction evidence="1 5">
        <text>[protein]-peptidylproline (omega=180) = [protein]-peptidylproline (omega=0)</text>
        <dbReference type="Rhea" id="RHEA:16237"/>
        <dbReference type="Rhea" id="RHEA-COMP:10747"/>
        <dbReference type="Rhea" id="RHEA-COMP:10748"/>
        <dbReference type="ChEBI" id="CHEBI:83833"/>
        <dbReference type="ChEBI" id="CHEBI:83834"/>
        <dbReference type="EC" id="5.2.1.8"/>
    </reaction>
</comment>
<dbReference type="Gene3D" id="3.10.50.40">
    <property type="match status" value="1"/>
</dbReference>
<sequence>MAAKAAARVIRVVSVIAVLASPTISFKTNDGGVSRPRIGPGALRKILARLRAGRSSGKPSNNKGSLRPMNYWRDVVNVLGPQRPRRFKSRAKRLSAIPENGRGGGISFAQLDQTIYDVQGSEEDVGSEDLDESDYYVDMPPGLATAKNFTMDMEFGEQEPRVKWRHDLHGYLAPYPYVPPPKTGFIKKTIKEGWGPIPELGMTCVCHITGFGKDGDINEKFWSSYDGGDTTKPVETEIGANVWIPALEEALLTMRVGEKACVIAAPDYAYGAKGFPDWGVQGNSPVKFEIELKEIYGGKWTVYDRRNQLRRRKKPKLWKFRGIKKLPAPDKKDKKPKYGRGGALFDLNAAPTHC</sequence>
<feature type="domain" description="PPIase FKBP-type" evidence="7">
    <location>
        <begin position="201"/>
        <end position="296"/>
    </location>
</feature>
<dbReference type="EMBL" id="HBHP01002405">
    <property type="protein sequence ID" value="CAD9746998.1"/>
    <property type="molecule type" value="Transcribed_RNA"/>
</dbReference>
<dbReference type="Pfam" id="PF00254">
    <property type="entry name" value="FKBP_C"/>
    <property type="match status" value="1"/>
</dbReference>
<dbReference type="InterPro" id="IPR046357">
    <property type="entry name" value="PPIase_dom_sf"/>
</dbReference>
<dbReference type="GO" id="GO:0003755">
    <property type="term" value="F:peptidyl-prolyl cis-trans isomerase activity"/>
    <property type="evidence" value="ECO:0007669"/>
    <property type="project" value="UniProtKB-KW"/>
</dbReference>
<keyword evidence="3 5" id="KW-0697">Rotamase</keyword>
<proteinExistence type="predicted"/>
<evidence type="ECO:0000256" key="6">
    <source>
        <dbReference type="SAM" id="SignalP"/>
    </source>
</evidence>
<protein>
    <recommendedName>
        <fullName evidence="2 5">peptidylprolyl isomerase</fullName>
        <ecNumber evidence="2 5">5.2.1.8</ecNumber>
    </recommendedName>
</protein>
<evidence type="ECO:0000256" key="1">
    <source>
        <dbReference type="ARBA" id="ARBA00000971"/>
    </source>
</evidence>
<evidence type="ECO:0000313" key="8">
    <source>
        <dbReference type="EMBL" id="CAD9746998.1"/>
    </source>
</evidence>
<dbReference type="GO" id="GO:0005737">
    <property type="term" value="C:cytoplasm"/>
    <property type="evidence" value="ECO:0007669"/>
    <property type="project" value="TreeGrafter"/>
</dbReference>
<evidence type="ECO:0000256" key="4">
    <source>
        <dbReference type="ARBA" id="ARBA00023235"/>
    </source>
</evidence>
<dbReference type="PANTHER" id="PTHR10516">
    <property type="entry name" value="PEPTIDYL-PROLYL CIS-TRANS ISOMERASE"/>
    <property type="match status" value="1"/>
</dbReference>
<reference evidence="8" key="1">
    <citation type="submission" date="2021-01" db="EMBL/GenBank/DDBJ databases">
        <authorList>
            <person name="Corre E."/>
            <person name="Pelletier E."/>
            <person name="Niang G."/>
            <person name="Scheremetjew M."/>
            <person name="Finn R."/>
            <person name="Kale V."/>
            <person name="Holt S."/>
            <person name="Cochrane G."/>
            <person name="Meng A."/>
            <person name="Brown T."/>
            <person name="Cohen L."/>
        </authorList>
    </citation>
    <scope>NUCLEOTIDE SEQUENCE</scope>
    <source>
        <strain evidence="8">CCMP622</strain>
    </source>
</reference>
<dbReference type="InterPro" id="IPR050689">
    <property type="entry name" value="FKBP-type_PPIase"/>
</dbReference>
<dbReference type="PANTHER" id="PTHR10516:SF443">
    <property type="entry name" value="FK506-BINDING PROTEIN 59-RELATED"/>
    <property type="match status" value="1"/>
</dbReference>
<feature type="chain" id="PRO_5030990709" description="peptidylprolyl isomerase" evidence="6">
    <location>
        <begin position="26"/>
        <end position="354"/>
    </location>
</feature>
<dbReference type="InterPro" id="IPR001179">
    <property type="entry name" value="PPIase_FKBP_dom"/>
</dbReference>
<evidence type="ECO:0000256" key="3">
    <source>
        <dbReference type="ARBA" id="ARBA00023110"/>
    </source>
</evidence>
<evidence type="ECO:0000259" key="7">
    <source>
        <dbReference type="PROSITE" id="PS50059"/>
    </source>
</evidence>
<organism evidence="8">
    <name type="scientific">Lotharella oceanica</name>
    <dbReference type="NCBI Taxonomy" id="641309"/>
    <lineage>
        <taxon>Eukaryota</taxon>
        <taxon>Sar</taxon>
        <taxon>Rhizaria</taxon>
        <taxon>Cercozoa</taxon>
        <taxon>Chlorarachniophyceae</taxon>
        <taxon>Lotharella</taxon>
    </lineage>
</organism>
<evidence type="ECO:0000256" key="2">
    <source>
        <dbReference type="ARBA" id="ARBA00013194"/>
    </source>
</evidence>
<dbReference type="PROSITE" id="PS50059">
    <property type="entry name" value="FKBP_PPIASE"/>
    <property type="match status" value="1"/>
</dbReference>
<dbReference type="EC" id="5.2.1.8" evidence="2 5"/>
<evidence type="ECO:0000256" key="5">
    <source>
        <dbReference type="PROSITE-ProRule" id="PRU00277"/>
    </source>
</evidence>
<name>A0A7S2TH77_9EUKA</name>
<dbReference type="AlphaFoldDB" id="A0A7S2TH77"/>
<accession>A0A7S2TH77</accession>